<reference evidence="2 3" key="1">
    <citation type="submission" date="2019-04" db="EMBL/GenBank/DDBJ databases">
        <authorList>
            <person name="Hwang J.C."/>
        </authorList>
    </citation>
    <scope>NUCLEOTIDE SEQUENCE [LARGE SCALE GENOMIC DNA]</scope>
    <source>
        <strain evidence="2 3">IMCC35002</strain>
    </source>
</reference>
<protein>
    <submittedName>
        <fullName evidence="2">AmmeMemoRadiSam system protein A</fullName>
    </submittedName>
</protein>
<dbReference type="NCBIfam" id="TIGR00296">
    <property type="entry name" value="TIGR00296 family protein"/>
    <property type="match status" value="1"/>
</dbReference>
<evidence type="ECO:0000313" key="2">
    <source>
        <dbReference type="EMBL" id="TKB54279.1"/>
    </source>
</evidence>
<dbReference type="Gene3D" id="3.30.1490.150">
    <property type="entry name" value="Hypothetical protein ph0010, domain 2"/>
    <property type="match status" value="1"/>
</dbReference>
<accession>A0A4U1BPF0</accession>
<comment type="caution">
    <text evidence="2">The sequence shown here is derived from an EMBL/GenBank/DDBJ whole genome shotgun (WGS) entry which is preliminary data.</text>
</comment>
<dbReference type="PANTHER" id="PTHR13016:SF0">
    <property type="entry name" value="AMME SYNDROME CANDIDATE GENE 1 PROTEIN"/>
    <property type="match status" value="1"/>
</dbReference>
<dbReference type="SUPFAM" id="SSF143447">
    <property type="entry name" value="AMMECR1-like"/>
    <property type="match status" value="1"/>
</dbReference>
<dbReference type="InterPro" id="IPR002733">
    <property type="entry name" value="AMMECR1_domain"/>
</dbReference>
<dbReference type="Proteomes" id="UP000305675">
    <property type="component" value="Unassembled WGS sequence"/>
</dbReference>
<dbReference type="Pfam" id="PF01871">
    <property type="entry name" value="AMMECR1"/>
    <property type="match status" value="1"/>
</dbReference>
<name>A0A4U1BPF0_9GAMM</name>
<dbReference type="AlphaFoldDB" id="A0A4U1BPF0"/>
<dbReference type="NCBIfam" id="TIGR04335">
    <property type="entry name" value="AmmeMemoSam_A"/>
    <property type="match status" value="1"/>
</dbReference>
<dbReference type="OrthoDB" id="9782820at2"/>
<dbReference type="PANTHER" id="PTHR13016">
    <property type="entry name" value="AMMECR1 HOMOLOG"/>
    <property type="match status" value="1"/>
</dbReference>
<feature type="domain" description="AMMECR1" evidence="1">
    <location>
        <begin position="1"/>
        <end position="183"/>
    </location>
</feature>
<dbReference type="PROSITE" id="PS51112">
    <property type="entry name" value="AMMECR1"/>
    <property type="match status" value="1"/>
</dbReference>
<dbReference type="InterPro" id="IPR027485">
    <property type="entry name" value="AMMECR1_N"/>
</dbReference>
<organism evidence="2 3">
    <name type="scientific">Ferrimonas aestuarii</name>
    <dbReference type="NCBI Taxonomy" id="2569539"/>
    <lineage>
        <taxon>Bacteria</taxon>
        <taxon>Pseudomonadati</taxon>
        <taxon>Pseudomonadota</taxon>
        <taxon>Gammaproteobacteria</taxon>
        <taxon>Alteromonadales</taxon>
        <taxon>Ferrimonadaceae</taxon>
        <taxon>Ferrimonas</taxon>
    </lineage>
</organism>
<keyword evidence="3" id="KW-1185">Reference proteome</keyword>
<dbReference type="RefSeq" id="WP_136863828.1">
    <property type="nucleotide sequence ID" value="NZ_SWCJ01000009.1"/>
</dbReference>
<dbReference type="Gene3D" id="3.30.700.20">
    <property type="entry name" value="Hypothetical protein ph0010, domain 1"/>
    <property type="match status" value="1"/>
</dbReference>
<evidence type="ECO:0000313" key="3">
    <source>
        <dbReference type="Proteomes" id="UP000305675"/>
    </source>
</evidence>
<proteinExistence type="predicted"/>
<dbReference type="InterPro" id="IPR027623">
    <property type="entry name" value="AmmeMemoSam_A"/>
</dbReference>
<sequence>MNKESQQGQGDNALLALARASIAAKFTSQQVRPECFEARHQACFVTLTLDGKLRGCIGTLEAQQPLALAVARYAKAAAFDDHRFAPLTLAELDQVKISISILGPMLPMQVASFDDLYRQLRPHLDGVTVQLAGRRATFLPQVWQSLPEPSQFIAALLQKAGLEQATWSDDMAWSRYQTHSISE</sequence>
<dbReference type="InterPro" id="IPR036071">
    <property type="entry name" value="AMMECR1_dom_sf"/>
</dbReference>
<dbReference type="EMBL" id="SWCJ01000009">
    <property type="protein sequence ID" value="TKB54279.1"/>
    <property type="molecule type" value="Genomic_DNA"/>
</dbReference>
<dbReference type="InterPro" id="IPR023473">
    <property type="entry name" value="AMMECR1"/>
</dbReference>
<evidence type="ECO:0000259" key="1">
    <source>
        <dbReference type="PROSITE" id="PS51112"/>
    </source>
</evidence>
<gene>
    <name evidence="2" type="primary">amrA</name>
    <name evidence="2" type="ORF">FCL42_12875</name>
</gene>